<dbReference type="GO" id="GO:0005634">
    <property type="term" value="C:nucleus"/>
    <property type="evidence" value="ECO:0007669"/>
    <property type="project" value="TreeGrafter"/>
</dbReference>
<dbReference type="GO" id="GO:0003723">
    <property type="term" value="F:RNA binding"/>
    <property type="evidence" value="ECO:0007669"/>
    <property type="project" value="UniProtKB-UniRule"/>
</dbReference>
<dbReference type="PANTHER" id="PTHR14950">
    <property type="entry name" value="DICER-RELATED"/>
    <property type="match status" value="1"/>
</dbReference>
<sequence>MGEVGELLNFEEGAVLEQGDQTSSDPSIKPENDIEEVEDSKGGNGNGNDTGDDEVEIEDQSESEGEAEPLPESVLQELERRKQNAVIQELAAQRAVAMTEEEIRETMQNTDDYKLSMAKLLEKHDFATSINDPREYQIELFERAKADNIIAVLDTGSGKTLIAVLLLKYIISKELENRALDKPPRISFFLVDSVTLVYQQAAVLQANLSQRVEKFCGAMGTDLWNKEIWDKHFNSNMVIVCTAEVLYQCLLHSFISMQQINLLIFDEAHHAKKDHPYARIIKDFYVGTSDSLRPKIFGMTASPVDAKVDVIKAAESLEALLDSRIATTSNLDLLRQSVARPTEEIWRYARLKRPVETPLYQRLKQDYGNLPALKPLFNAASEANSVLGHWCADLIFLYGLNEDVLPKLEGRAAKQPSGFQREGAKPAKEISQEEAQKIREAGEIVRAHDFGCPTGPDSLSSKVQLLLERLTDRFSRPTDTKAIIFVKTRYTAQILSDLFRRIGPEFLRPDALIGHRAHDPIQLNVTSREQFMVLVRFRKGDINCLFATSIAEEGLDVPDCNLVVRFDLYSTVIQYVQSRGRARHKNSVFAQMVESGNYDHESAIKEVYRNEELARRFCSSLPDDRLLDKEQVLSGLMVKEVKRRSVTIPSTGAKLTFNSAISVLANYASSLQHDGETMTQVHYVMTRTPAGYVCEAILPEKSIIRGICGKPASRKVLAKQSSAFETCLLLRKAGQLDDHLLSVVKKRRPAMRNAKLAIKSKKANQYKMKTKPSIWAESRGARPSQLFAVMIFIIPSAPLRREHKPILFLTRQKMPKFPTFPIFLDDVVKCDVVAAPVGDAFDVSEIEVDMLTKFTMNVFRDAFHKIYEHQPELMSYWLAPTTSDAEQGKSDISWGSLIDWQLLKSIYEGPPDIEWKPGCPPETIENKFMYDPWNGKYRYFTSTVDPDLHASDPVPSGQPKRRHMDSILSYCLNLFKNARKRFLEHADWSQPVVKAEVLGLRRNLLDEATELEKIKHASANVHICVQPLRISAIPIPLATTIFAFPAIIYRLEAYLIAKECCEHYGLYGIPLDLALEAVTKDSDNTEEHEAEQIHFQRGMGKNYERLEFYGDCFLKMATSMSIFSLHPDQDEFDYHVDRMTMLCNANLFKHAIESKMYEYVRSRSFSRRNWYPDGLNLLQGKSKSDTHNLADKTIADICEALIGASLLTKGQNNRFDLAVKAVTAFVKHENHNVPDWEGYRKLYALPKYQTVEANATERDLAAKVEETTGYHFRYPRLLRSAFMHPSYPSSWALVPCYQRLEFLGDSLYDMACVEFLYERYPDKDPQWLTEHKMAMVSNKFLGALCVKLGFQRQLQHYSQPLLGQITSYTTEVEAAIEDAGDAPDAWTFCSDAPKAMADMVEAYIGAIFIDSNFEYQVVQDFFDKFVKVYFEDMTIYDTFANKHPTVSAC</sequence>
<evidence type="ECO:0000256" key="8">
    <source>
        <dbReference type="ARBA" id="ARBA00022806"/>
    </source>
</evidence>
<evidence type="ECO:0000256" key="2">
    <source>
        <dbReference type="ARBA" id="ARBA00001946"/>
    </source>
</evidence>
<keyword evidence="12" id="KW-0051">Antiviral defense</keyword>
<comment type="cofactor">
    <cofactor evidence="1">
        <name>Mn(2+)</name>
        <dbReference type="ChEBI" id="CHEBI:29035"/>
    </cofactor>
</comment>
<dbReference type="PROSITE" id="PS51192">
    <property type="entry name" value="HELICASE_ATP_BIND_1"/>
    <property type="match status" value="1"/>
</dbReference>
<feature type="domain" description="PAZ" evidence="19">
    <location>
        <begin position="898"/>
        <end position="1032"/>
    </location>
</feature>
<dbReference type="GO" id="GO:0046872">
    <property type="term" value="F:metal ion binding"/>
    <property type="evidence" value="ECO:0007669"/>
    <property type="project" value="UniProtKB-KW"/>
</dbReference>
<dbReference type="CDD" id="cd18034">
    <property type="entry name" value="DEXHc_dicer"/>
    <property type="match status" value="1"/>
</dbReference>
<keyword evidence="24" id="KW-1185">Reference proteome</keyword>
<dbReference type="PROSITE" id="PS51327">
    <property type="entry name" value="DICER_DSRBF"/>
    <property type="match status" value="1"/>
</dbReference>
<evidence type="ECO:0000259" key="19">
    <source>
        <dbReference type="PROSITE" id="PS50821"/>
    </source>
</evidence>
<evidence type="ECO:0000256" key="4">
    <source>
        <dbReference type="ARBA" id="ARBA00022723"/>
    </source>
</evidence>
<comment type="caution">
    <text evidence="23">The sequence shown here is derived from an EMBL/GenBank/DDBJ whole genome shotgun (WGS) entry which is preliminary data.</text>
</comment>
<comment type="cofactor">
    <cofactor evidence="2">
        <name>Mg(2+)</name>
        <dbReference type="ChEBI" id="CHEBI:18420"/>
    </cofactor>
</comment>
<dbReference type="VEuPathDB" id="FungiDB:AAP_04296"/>
<dbReference type="Pfam" id="PF00271">
    <property type="entry name" value="Helicase_C"/>
    <property type="match status" value="1"/>
</dbReference>
<feature type="region of interest" description="Disordered" evidence="17">
    <location>
        <begin position="1"/>
        <end position="73"/>
    </location>
</feature>
<evidence type="ECO:0000313" key="24">
    <source>
        <dbReference type="Proteomes" id="UP000242877"/>
    </source>
</evidence>
<dbReference type="SMART" id="SM00487">
    <property type="entry name" value="DEXDc"/>
    <property type="match status" value="1"/>
</dbReference>
<dbReference type="SMART" id="SM00535">
    <property type="entry name" value="RIBOc"/>
    <property type="match status" value="2"/>
</dbReference>
<protein>
    <submittedName>
        <fullName evidence="23">Type III restriction enzyme, res subunit family protein</fullName>
    </submittedName>
</protein>
<dbReference type="Gene3D" id="1.10.1520.10">
    <property type="entry name" value="Ribonuclease III domain"/>
    <property type="match status" value="2"/>
</dbReference>
<evidence type="ECO:0000256" key="7">
    <source>
        <dbReference type="ARBA" id="ARBA00022801"/>
    </source>
</evidence>
<evidence type="ECO:0000256" key="15">
    <source>
        <dbReference type="ARBA" id="ARBA00035116"/>
    </source>
</evidence>
<dbReference type="SUPFAM" id="SSF52540">
    <property type="entry name" value="P-loop containing nucleoside triphosphate hydrolases"/>
    <property type="match status" value="1"/>
</dbReference>
<evidence type="ECO:0000256" key="14">
    <source>
        <dbReference type="ARBA" id="ARBA00025403"/>
    </source>
</evidence>
<evidence type="ECO:0000256" key="16">
    <source>
        <dbReference type="PROSITE-ProRule" id="PRU00657"/>
    </source>
</evidence>
<dbReference type="GO" id="GO:0050688">
    <property type="term" value="P:regulation of defense response to virus"/>
    <property type="evidence" value="ECO:0007669"/>
    <property type="project" value="UniProtKB-KW"/>
</dbReference>
<keyword evidence="5" id="KW-0677">Repeat</keyword>
<feature type="domain" description="Dicer dsRNA-binding fold" evidence="22">
    <location>
        <begin position="660"/>
        <end position="750"/>
    </location>
</feature>
<dbReference type="GO" id="GO:0004386">
    <property type="term" value="F:helicase activity"/>
    <property type="evidence" value="ECO:0007669"/>
    <property type="project" value="UniProtKB-KW"/>
</dbReference>
<dbReference type="PROSITE" id="PS00517">
    <property type="entry name" value="RNASE_3_1"/>
    <property type="match status" value="1"/>
</dbReference>
<keyword evidence="3" id="KW-0930">Antiviral protein</keyword>
<feature type="domain" description="Helicase ATP-binding" evidence="20">
    <location>
        <begin position="140"/>
        <end position="321"/>
    </location>
</feature>
<dbReference type="InterPro" id="IPR014001">
    <property type="entry name" value="Helicase_ATP-bd"/>
</dbReference>
<reference evidence="23 24" key="1">
    <citation type="journal article" date="2016" name="Genome Biol. Evol.">
        <title>Divergent and convergent evolution of fungal pathogenicity.</title>
        <authorList>
            <person name="Shang Y."/>
            <person name="Xiao G."/>
            <person name="Zheng P."/>
            <person name="Cen K."/>
            <person name="Zhan S."/>
            <person name="Wang C."/>
        </authorList>
    </citation>
    <scope>NUCLEOTIDE SEQUENCE [LARGE SCALE GENOMIC DNA]</scope>
    <source>
        <strain evidence="23 24">ARSEF 7405</strain>
    </source>
</reference>
<dbReference type="SUPFAM" id="SSF69065">
    <property type="entry name" value="RNase III domain-like"/>
    <property type="match status" value="2"/>
</dbReference>
<gene>
    <name evidence="23" type="ORF">AAP_04296</name>
</gene>
<dbReference type="GO" id="GO:0004525">
    <property type="term" value="F:ribonuclease III activity"/>
    <property type="evidence" value="ECO:0007669"/>
    <property type="project" value="InterPro"/>
</dbReference>
<dbReference type="InterPro" id="IPR006935">
    <property type="entry name" value="Helicase/UvrB_N"/>
</dbReference>
<keyword evidence="4" id="KW-0479">Metal-binding</keyword>
<dbReference type="PROSITE" id="PS50821">
    <property type="entry name" value="PAZ"/>
    <property type="match status" value="1"/>
</dbReference>
<evidence type="ECO:0000256" key="3">
    <source>
        <dbReference type="ARBA" id="ARBA00022721"/>
    </source>
</evidence>
<dbReference type="InterPro" id="IPR036389">
    <property type="entry name" value="RNase_III_sf"/>
</dbReference>
<proteinExistence type="inferred from homology"/>
<evidence type="ECO:0000256" key="6">
    <source>
        <dbReference type="ARBA" id="ARBA00022741"/>
    </source>
</evidence>
<dbReference type="OrthoDB" id="416741at2759"/>
<dbReference type="GO" id="GO:0005524">
    <property type="term" value="F:ATP binding"/>
    <property type="evidence" value="ECO:0007669"/>
    <property type="project" value="UniProtKB-KW"/>
</dbReference>
<accession>A0A167X258</accession>
<dbReference type="InterPro" id="IPR000999">
    <property type="entry name" value="RNase_III_dom"/>
</dbReference>
<evidence type="ECO:0000256" key="10">
    <source>
        <dbReference type="ARBA" id="ARBA00022842"/>
    </source>
</evidence>
<comment type="similarity">
    <text evidence="15 16">Belongs to the helicase family. Dicer subfamily.</text>
</comment>
<dbReference type="FunFam" id="1.10.1520.10:FF:000015">
    <property type="entry name" value="Dicer-like protein 1"/>
    <property type="match status" value="1"/>
</dbReference>
<evidence type="ECO:0000256" key="13">
    <source>
        <dbReference type="ARBA" id="ARBA00023211"/>
    </source>
</evidence>
<dbReference type="SMART" id="SM00490">
    <property type="entry name" value="HELICc"/>
    <property type="match status" value="1"/>
</dbReference>
<evidence type="ECO:0000256" key="17">
    <source>
        <dbReference type="SAM" id="MobiDB-lite"/>
    </source>
</evidence>
<dbReference type="Pfam" id="PF04851">
    <property type="entry name" value="ResIII"/>
    <property type="match status" value="1"/>
</dbReference>
<evidence type="ECO:0000259" key="20">
    <source>
        <dbReference type="PROSITE" id="PS51192"/>
    </source>
</evidence>
<dbReference type="Pfam" id="PF00636">
    <property type="entry name" value="Ribonuclease_3"/>
    <property type="match status" value="2"/>
</dbReference>
<comment type="function">
    <text evidence="14">Dicer-like endonuclease involved in cleaving double-stranded RNA in the RNA interference (RNAi) pathway. Produces 21 to 25 bp dsRNAs (siRNAs) which target the selective destruction of homologous RNAs leading to sequence-specific suppression of gene expression, called post-transcriptional gene silencing (PTGS). Part of a broad host defense response against viral infection and transposons.</text>
</comment>
<evidence type="ECO:0000259" key="18">
    <source>
        <dbReference type="PROSITE" id="PS50142"/>
    </source>
</evidence>
<dbReference type="InterPro" id="IPR027417">
    <property type="entry name" value="P-loop_NTPase"/>
</dbReference>
<keyword evidence="13" id="KW-0464">Manganese</keyword>
<dbReference type="InterPro" id="IPR005034">
    <property type="entry name" value="Dicer_dimerisation"/>
</dbReference>
<evidence type="ECO:0000313" key="23">
    <source>
        <dbReference type="EMBL" id="KZZ89541.1"/>
    </source>
</evidence>
<dbReference type="GO" id="GO:0003677">
    <property type="term" value="F:DNA binding"/>
    <property type="evidence" value="ECO:0007669"/>
    <property type="project" value="InterPro"/>
</dbReference>
<evidence type="ECO:0000256" key="5">
    <source>
        <dbReference type="ARBA" id="ARBA00022737"/>
    </source>
</evidence>
<evidence type="ECO:0000256" key="1">
    <source>
        <dbReference type="ARBA" id="ARBA00001936"/>
    </source>
</evidence>
<evidence type="ECO:0000259" key="21">
    <source>
        <dbReference type="PROSITE" id="PS51194"/>
    </source>
</evidence>
<dbReference type="FunFam" id="3.40.50.300:FF:001988">
    <property type="entry name" value="Dicer-like protein 1"/>
    <property type="match status" value="1"/>
</dbReference>
<dbReference type="Gene3D" id="3.30.160.380">
    <property type="entry name" value="Dicer dimerisation domain"/>
    <property type="match status" value="1"/>
</dbReference>
<dbReference type="EMBL" id="AZGZ01000020">
    <property type="protein sequence ID" value="KZZ89541.1"/>
    <property type="molecule type" value="Genomic_DNA"/>
</dbReference>
<feature type="domain" description="RNase III" evidence="18">
    <location>
        <begin position="1057"/>
        <end position="1210"/>
    </location>
</feature>
<feature type="domain" description="Helicase C-terminal" evidence="21">
    <location>
        <begin position="462"/>
        <end position="634"/>
    </location>
</feature>
<dbReference type="PANTHER" id="PTHR14950:SF62">
    <property type="entry name" value="DICER-LIKE PROTEIN 1"/>
    <property type="match status" value="1"/>
</dbReference>
<evidence type="ECO:0000256" key="9">
    <source>
        <dbReference type="ARBA" id="ARBA00022840"/>
    </source>
</evidence>
<dbReference type="PROSITE" id="PS50142">
    <property type="entry name" value="RNASE_3_2"/>
    <property type="match status" value="2"/>
</dbReference>
<dbReference type="InterPro" id="IPR038248">
    <property type="entry name" value="Dicer_dimer_sf"/>
</dbReference>
<dbReference type="Pfam" id="PF03368">
    <property type="entry name" value="Dicer_dimer"/>
    <property type="match status" value="1"/>
</dbReference>
<dbReference type="InterPro" id="IPR003100">
    <property type="entry name" value="PAZ_dom"/>
</dbReference>
<name>A0A167X258_9EURO</name>
<keyword evidence="9" id="KW-0067">ATP-binding</keyword>
<keyword evidence="6" id="KW-0547">Nucleotide-binding</keyword>
<feature type="compositionally biased region" description="Acidic residues" evidence="17">
    <location>
        <begin position="50"/>
        <end position="69"/>
    </location>
</feature>
<feature type="domain" description="RNase III" evidence="18">
    <location>
        <begin position="1261"/>
        <end position="1412"/>
    </location>
</feature>
<dbReference type="PROSITE" id="PS51194">
    <property type="entry name" value="HELICASE_CTER"/>
    <property type="match status" value="1"/>
</dbReference>
<evidence type="ECO:0000256" key="12">
    <source>
        <dbReference type="ARBA" id="ARBA00023118"/>
    </source>
</evidence>
<dbReference type="Proteomes" id="UP000242877">
    <property type="component" value="Unassembled WGS sequence"/>
</dbReference>
<keyword evidence="8" id="KW-0347">Helicase</keyword>
<dbReference type="InterPro" id="IPR001650">
    <property type="entry name" value="Helicase_C-like"/>
</dbReference>
<organism evidence="23 24">
    <name type="scientific">Ascosphaera apis ARSEF 7405</name>
    <dbReference type="NCBI Taxonomy" id="392613"/>
    <lineage>
        <taxon>Eukaryota</taxon>
        <taxon>Fungi</taxon>
        <taxon>Dikarya</taxon>
        <taxon>Ascomycota</taxon>
        <taxon>Pezizomycotina</taxon>
        <taxon>Eurotiomycetes</taxon>
        <taxon>Eurotiomycetidae</taxon>
        <taxon>Onygenales</taxon>
        <taxon>Ascosphaeraceae</taxon>
        <taxon>Ascosphaera</taxon>
    </lineage>
</organism>
<evidence type="ECO:0000256" key="11">
    <source>
        <dbReference type="ARBA" id="ARBA00022884"/>
    </source>
</evidence>
<keyword evidence="7" id="KW-0378">Hydrolase</keyword>
<dbReference type="Gene3D" id="3.40.50.300">
    <property type="entry name" value="P-loop containing nucleotide triphosphate hydrolases"/>
    <property type="match status" value="2"/>
</dbReference>
<dbReference type="CDD" id="cd00593">
    <property type="entry name" value="RIBOc"/>
    <property type="match status" value="2"/>
</dbReference>
<evidence type="ECO:0000259" key="22">
    <source>
        <dbReference type="PROSITE" id="PS51327"/>
    </source>
</evidence>
<keyword evidence="11 16" id="KW-0694">RNA-binding</keyword>
<dbReference type="GO" id="GO:0030422">
    <property type="term" value="P:siRNA processing"/>
    <property type="evidence" value="ECO:0007669"/>
    <property type="project" value="TreeGrafter"/>
</dbReference>
<dbReference type="GO" id="GO:0051607">
    <property type="term" value="P:defense response to virus"/>
    <property type="evidence" value="ECO:0007669"/>
    <property type="project" value="UniProtKB-KW"/>
</dbReference>
<dbReference type="GO" id="GO:0005737">
    <property type="term" value="C:cytoplasm"/>
    <property type="evidence" value="ECO:0007669"/>
    <property type="project" value="TreeGrafter"/>
</dbReference>
<keyword evidence="10" id="KW-0460">Magnesium</keyword>